<dbReference type="OMA" id="FELCDKA"/>
<dbReference type="STRING" id="1283841.A0A084QX34"/>
<feature type="region of interest" description="Disordered" evidence="1">
    <location>
        <begin position="168"/>
        <end position="190"/>
    </location>
</feature>
<feature type="compositionally biased region" description="Acidic residues" evidence="1">
    <location>
        <begin position="254"/>
        <end position="264"/>
    </location>
</feature>
<evidence type="ECO:0000313" key="2">
    <source>
        <dbReference type="EMBL" id="KFA68519.1"/>
    </source>
</evidence>
<protein>
    <submittedName>
        <fullName evidence="2">Uncharacterized protein</fullName>
    </submittedName>
</protein>
<dbReference type="EMBL" id="KL659843">
    <property type="protein sequence ID" value="KFA68519.1"/>
    <property type="molecule type" value="Genomic_DNA"/>
</dbReference>
<sequence length="458" mass="52445">MNRPIEGAQMKLFAQMWKKECNYTGKAYDILDDKVRIFTDLCGVLQIRHGQLHALFPSILSESAQAYFLSHMNRSMQFRDMYLSLKEKFDSEITRAQALGPAFKAETHIVSNTLRAVQGMPELKIALTRPEKTFNALSAQLQGTMKVEENTRLPGHFYIDRKYEGRDRNERMNRAKADRRGPQRYSNRSRSTYPLKTVGKCWICRKEDCRSVKHPIAEQERAKEQWKIMKRSNGERPKGYQQFIATVEGYDSTSSEESEEEYDRADDQGESDHENSMFNTYTAHFLADESYRHRLGTRDEEEGAKAPAEHVFNQYNLNSAETWYGIIPDTGAASISTAGKAQTQALLDTHPGLQIKESGKGDRVRFGAGEPVIATGIITVPTPIGRVTFHIVPTNTPFLLCIKDMDNLGVYLDNTRNELVKQEGKSIIRIPVIRRWGHPWFFLDKTPKTTMIWMTEAE</sequence>
<dbReference type="OrthoDB" id="4948765at2759"/>
<feature type="compositionally biased region" description="Basic and acidic residues" evidence="1">
    <location>
        <begin position="265"/>
        <end position="275"/>
    </location>
</feature>
<accession>A0A084QX34</accession>
<evidence type="ECO:0000313" key="3">
    <source>
        <dbReference type="Proteomes" id="UP000028524"/>
    </source>
</evidence>
<dbReference type="Proteomes" id="UP000028524">
    <property type="component" value="Unassembled WGS sequence"/>
</dbReference>
<organism evidence="2 3">
    <name type="scientific">Stachybotrys chlorohalonatus (strain IBT 40285)</name>
    <dbReference type="NCBI Taxonomy" id="1283841"/>
    <lineage>
        <taxon>Eukaryota</taxon>
        <taxon>Fungi</taxon>
        <taxon>Dikarya</taxon>
        <taxon>Ascomycota</taxon>
        <taxon>Pezizomycotina</taxon>
        <taxon>Sordariomycetes</taxon>
        <taxon>Hypocreomycetidae</taxon>
        <taxon>Hypocreales</taxon>
        <taxon>Stachybotryaceae</taxon>
        <taxon>Stachybotrys</taxon>
    </lineage>
</organism>
<name>A0A084QX34_STAC4</name>
<feature type="non-terminal residue" evidence="2">
    <location>
        <position position="458"/>
    </location>
</feature>
<proteinExistence type="predicted"/>
<keyword evidence="3" id="KW-1185">Reference proteome</keyword>
<feature type="region of interest" description="Disordered" evidence="1">
    <location>
        <begin position="249"/>
        <end position="275"/>
    </location>
</feature>
<dbReference type="InParanoid" id="A0A084QX34"/>
<dbReference type="HOGENOM" id="CLU_597953_0_0_1"/>
<feature type="compositionally biased region" description="Basic and acidic residues" evidence="1">
    <location>
        <begin position="168"/>
        <end position="181"/>
    </location>
</feature>
<dbReference type="AlphaFoldDB" id="A0A084QX34"/>
<evidence type="ECO:0000256" key="1">
    <source>
        <dbReference type="SAM" id="MobiDB-lite"/>
    </source>
</evidence>
<reference evidence="2 3" key="1">
    <citation type="journal article" date="2014" name="BMC Genomics">
        <title>Comparative genome sequencing reveals chemotype-specific gene clusters in the toxigenic black mold Stachybotrys.</title>
        <authorList>
            <person name="Semeiks J."/>
            <person name="Borek D."/>
            <person name="Otwinowski Z."/>
            <person name="Grishin N.V."/>
        </authorList>
    </citation>
    <scope>NUCLEOTIDE SEQUENCE [LARGE SCALE GENOMIC DNA]</scope>
    <source>
        <strain evidence="2 3">IBT 40285</strain>
    </source>
</reference>
<gene>
    <name evidence="2" type="ORF">S40285_10893</name>
</gene>